<dbReference type="OrthoDB" id="3266505at2759"/>
<evidence type="ECO:0000313" key="2">
    <source>
        <dbReference type="Proteomes" id="UP000777438"/>
    </source>
</evidence>
<accession>A0A9P8VMH9</accession>
<reference evidence="1 2" key="1">
    <citation type="journal article" date="2021" name="Nat. Commun.">
        <title>Genetic determinants of endophytism in the Arabidopsis root mycobiome.</title>
        <authorList>
            <person name="Mesny F."/>
            <person name="Miyauchi S."/>
            <person name="Thiergart T."/>
            <person name="Pickel B."/>
            <person name="Atanasova L."/>
            <person name="Karlsson M."/>
            <person name="Huettel B."/>
            <person name="Barry K.W."/>
            <person name="Haridas S."/>
            <person name="Chen C."/>
            <person name="Bauer D."/>
            <person name="Andreopoulos W."/>
            <person name="Pangilinan J."/>
            <person name="LaButti K."/>
            <person name="Riley R."/>
            <person name="Lipzen A."/>
            <person name="Clum A."/>
            <person name="Drula E."/>
            <person name="Henrissat B."/>
            <person name="Kohler A."/>
            <person name="Grigoriev I.V."/>
            <person name="Martin F.M."/>
            <person name="Hacquard S."/>
        </authorList>
    </citation>
    <scope>NUCLEOTIDE SEQUENCE [LARGE SCALE GENOMIC DNA]</scope>
    <source>
        <strain evidence="1 2">MPI-CAGE-CH-0241</strain>
    </source>
</reference>
<sequence>MLTLALIQSRIQRRSCPGLVLWRSHNGILQALTQLDNKLETWQLGLPAELRPTSTPQVVEPGIVLLHSGYYASTWKIYAANNRLQELLAPTPSLLLILPTPAGGARATMWLLQSLPPTAFCFSMVQSSPLEP</sequence>
<dbReference type="Proteomes" id="UP000777438">
    <property type="component" value="Unassembled WGS sequence"/>
</dbReference>
<name>A0A9P8VMH9_9HYPO</name>
<organism evidence="1 2">
    <name type="scientific">Thelonectria olida</name>
    <dbReference type="NCBI Taxonomy" id="1576542"/>
    <lineage>
        <taxon>Eukaryota</taxon>
        <taxon>Fungi</taxon>
        <taxon>Dikarya</taxon>
        <taxon>Ascomycota</taxon>
        <taxon>Pezizomycotina</taxon>
        <taxon>Sordariomycetes</taxon>
        <taxon>Hypocreomycetidae</taxon>
        <taxon>Hypocreales</taxon>
        <taxon>Nectriaceae</taxon>
        <taxon>Thelonectria</taxon>
    </lineage>
</organism>
<keyword evidence="2" id="KW-1185">Reference proteome</keyword>
<protein>
    <submittedName>
        <fullName evidence="1">Uncharacterized protein</fullName>
    </submittedName>
</protein>
<dbReference type="AlphaFoldDB" id="A0A9P8VMH9"/>
<proteinExistence type="predicted"/>
<evidence type="ECO:0000313" key="1">
    <source>
        <dbReference type="EMBL" id="KAH6867380.1"/>
    </source>
</evidence>
<dbReference type="EMBL" id="JAGPYM010000105">
    <property type="protein sequence ID" value="KAH6867380.1"/>
    <property type="molecule type" value="Genomic_DNA"/>
</dbReference>
<comment type="caution">
    <text evidence="1">The sequence shown here is derived from an EMBL/GenBank/DDBJ whole genome shotgun (WGS) entry which is preliminary data.</text>
</comment>
<gene>
    <name evidence="1" type="ORF">B0T10DRAFT_467899</name>
</gene>